<dbReference type="Gene3D" id="3.40.50.2000">
    <property type="entry name" value="Glycogen Phosphorylase B"/>
    <property type="match status" value="2"/>
</dbReference>
<dbReference type="HAMAP" id="MF_00033">
    <property type="entry name" value="MurG"/>
    <property type="match status" value="1"/>
</dbReference>
<dbReference type="Proteomes" id="UP000289738">
    <property type="component" value="Chromosome A03"/>
</dbReference>
<dbReference type="InterPro" id="IPR007235">
    <property type="entry name" value="Glyco_trans_28_C"/>
</dbReference>
<evidence type="ECO:0000256" key="3">
    <source>
        <dbReference type="ARBA" id="ARBA00022676"/>
    </source>
</evidence>
<feature type="domain" description="Glycosyl transferase family 28 C-terminal" evidence="11">
    <location>
        <begin position="295"/>
        <end position="456"/>
    </location>
</feature>
<evidence type="ECO:0000313" key="13">
    <source>
        <dbReference type="Proteomes" id="UP000289738"/>
    </source>
</evidence>
<dbReference type="SUPFAM" id="SSF53756">
    <property type="entry name" value="UDP-Glycosyltransferase/glycogen phosphorylase"/>
    <property type="match status" value="1"/>
</dbReference>
<evidence type="ECO:0000313" key="12">
    <source>
        <dbReference type="EMBL" id="RYR64707.1"/>
    </source>
</evidence>
<evidence type="ECO:0000256" key="8">
    <source>
        <dbReference type="ARBA" id="ARBA00023306"/>
    </source>
</evidence>
<name>A0A445DNF8_ARAHY</name>
<dbReference type="SMR" id="A0A445DNF8"/>
<evidence type="ECO:0000256" key="5">
    <source>
        <dbReference type="ARBA" id="ARBA00022960"/>
    </source>
</evidence>
<dbReference type="EMBL" id="SDMP01000003">
    <property type="protein sequence ID" value="RYR64707.1"/>
    <property type="molecule type" value="Genomic_DNA"/>
</dbReference>
<evidence type="ECO:0000259" key="11">
    <source>
        <dbReference type="Pfam" id="PF04101"/>
    </source>
</evidence>
<dbReference type="GO" id="GO:0050511">
    <property type="term" value="F:undecaprenyldiphospho-muramoylpentapeptide beta-N-acetylglucosaminyltransferase activity"/>
    <property type="evidence" value="ECO:0007669"/>
    <property type="project" value="InterPro"/>
</dbReference>
<dbReference type="GO" id="GO:0051301">
    <property type="term" value="P:cell division"/>
    <property type="evidence" value="ECO:0007669"/>
    <property type="project" value="UniProtKB-KW"/>
</dbReference>
<gene>
    <name evidence="12" type="ORF">Ahy_A03g010772</name>
</gene>
<dbReference type="Pfam" id="PF04101">
    <property type="entry name" value="Glyco_tran_28_C"/>
    <property type="match status" value="1"/>
</dbReference>
<keyword evidence="6" id="KW-0573">Peptidoglycan synthesis</keyword>
<evidence type="ECO:0000256" key="6">
    <source>
        <dbReference type="ARBA" id="ARBA00022984"/>
    </source>
</evidence>
<dbReference type="GO" id="GO:0005975">
    <property type="term" value="P:carbohydrate metabolic process"/>
    <property type="evidence" value="ECO:0007669"/>
    <property type="project" value="InterPro"/>
</dbReference>
<evidence type="ECO:0000256" key="4">
    <source>
        <dbReference type="ARBA" id="ARBA00022679"/>
    </source>
</evidence>
<dbReference type="STRING" id="3818.A0A445DNF8"/>
<protein>
    <recommendedName>
        <fullName evidence="14">UDP-N-acetylglucosamine--N-acetylmuramyl-(Pentapeptide) pyrophosphoryl-undecaprenol N-acetylglucosamine transferase</fullName>
    </recommendedName>
</protein>
<keyword evidence="1" id="KW-1003">Cell membrane</keyword>
<proteinExistence type="inferred from homology"/>
<dbReference type="OrthoDB" id="20273at2759"/>
<keyword evidence="8" id="KW-0131">Cell cycle</keyword>
<evidence type="ECO:0000256" key="9">
    <source>
        <dbReference type="ARBA" id="ARBA00023316"/>
    </source>
</evidence>
<dbReference type="PANTHER" id="PTHR21015">
    <property type="entry name" value="UDP-N-ACETYLGLUCOSAMINE--N-ACETYLMURAMYL-(PENTAPEPTIDE) PYROPHOSPHORYL-UNDECAPRENOL N-ACETYLGLUCOSAMINE TRANSFERASE 1"/>
    <property type="match status" value="1"/>
</dbReference>
<keyword evidence="7" id="KW-0472">Membrane</keyword>
<evidence type="ECO:0000256" key="1">
    <source>
        <dbReference type="ARBA" id="ARBA00022475"/>
    </source>
</evidence>
<keyword evidence="4" id="KW-0808">Transferase</keyword>
<keyword evidence="2" id="KW-0132">Cell division</keyword>
<dbReference type="PANTHER" id="PTHR21015:SF22">
    <property type="entry name" value="GLYCOSYLTRANSFERASE"/>
    <property type="match status" value="1"/>
</dbReference>
<accession>A0A445DNF8</accession>
<dbReference type="GO" id="GO:0008360">
    <property type="term" value="P:regulation of cell shape"/>
    <property type="evidence" value="ECO:0007669"/>
    <property type="project" value="UniProtKB-KW"/>
</dbReference>
<comment type="caution">
    <text evidence="12">The sequence shown here is derived from an EMBL/GenBank/DDBJ whole genome shotgun (WGS) entry which is preliminary data.</text>
</comment>
<keyword evidence="3" id="KW-0328">Glycosyltransferase</keyword>
<dbReference type="GO" id="GO:0071555">
    <property type="term" value="P:cell wall organization"/>
    <property type="evidence" value="ECO:0007669"/>
    <property type="project" value="UniProtKB-KW"/>
</dbReference>
<keyword evidence="9" id="KW-0961">Cell wall biogenesis/degradation</keyword>
<evidence type="ECO:0008006" key="14">
    <source>
        <dbReference type="Google" id="ProtNLM"/>
    </source>
</evidence>
<dbReference type="InterPro" id="IPR006009">
    <property type="entry name" value="GlcNAc_MurG"/>
</dbReference>
<sequence>MQLARNKIRFQNRRRNEWWWSNTSGISRLQKHVRLTLIFYKPFLRHLLLCFLFSTSNSTMATTTKLLAPILTWQVSQHRRTLQVSRCLSLNLAAEDNNLRVVFAAGGTGSHVYPAVAIADELKLANPSTEFLFIGTPNSVESAAVPCAGYSFASVPSVRFSRPFIAPHNLFFFPYRLLRSLIHCFHRLRDFKPHIVVGTGGHVSFPVCIAAKLKGIKLVIHEQNSAPGLANSVLALFADAIFVAFNSTADSFPREKCVVCGNPVRLSLRNKVSKTAARSHFFPGYGKTSECKAKVLVVLGGSYGANAVNIAMLNLYYQMLRQNSCLYIIWQTGVESYDEMDSLVKNHPRLYMAPFMHCMDMAYAAADLIVSRAGAMTCYEILATGKPSILIPSPHLSEGNQFKNASLMADLAGVKVITEDELDSSTLAIAIEQILRDEKKMKDMSERALKAANDNASAEIAKHILALVNQSTKKEELAAN</sequence>
<dbReference type="InterPro" id="IPR004276">
    <property type="entry name" value="GlycoTrans_28_N"/>
</dbReference>
<keyword evidence="13" id="KW-1185">Reference proteome</keyword>
<dbReference type="Gramene" id="arahy.Tifrunner.gnm2.ann2.Ah03g538400.1">
    <property type="protein sequence ID" value="arahy.Tifrunner.gnm2.ann2.Ah03g538400.1-CDS"/>
    <property type="gene ID" value="arahy.Tifrunner.gnm2.ann2.Ah03g538400"/>
</dbReference>
<evidence type="ECO:0000259" key="10">
    <source>
        <dbReference type="Pfam" id="PF03033"/>
    </source>
</evidence>
<reference evidence="12 13" key="1">
    <citation type="submission" date="2019-01" db="EMBL/GenBank/DDBJ databases">
        <title>Sequencing of cultivated peanut Arachis hypogaea provides insights into genome evolution and oil improvement.</title>
        <authorList>
            <person name="Chen X."/>
        </authorList>
    </citation>
    <scope>NUCLEOTIDE SEQUENCE [LARGE SCALE GENOMIC DNA]</scope>
    <source>
        <strain evidence="13">cv. Fuhuasheng</strain>
        <tissue evidence="12">Leaves</tissue>
    </source>
</reference>
<evidence type="ECO:0000256" key="7">
    <source>
        <dbReference type="ARBA" id="ARBA00023136"/>
    </source>
</evidence>
<organism evidence="12 13">
    <name type="scientific">Arachis hypogaea</name>
    <name type="common">Peanut</name>
    <dbReference type="NCBI Taxonomy" id="3818"/>
    <lineage>
        <taxon>Eukaryota</taxon>
        <taxon>Viridiplantae</taxon>
        <taxon>Streptophyta</taxon>
        <taxon>Embryophyta</taxon>
        <taxon>Tracheophyta</taxon>
        <taxon>Spermatophyta</taxon>
        <taxon>Magnoliopsida</taxon>
        <taxon>eudicotyledons</taxon>
        <taxon>Gunneridae</taxon>
        <taxon>Pentapetalae</taxon>
        <taxon>rosids</taxon>
        <taxon>fabids</taxon>
        <taxon>Fabales</taxon>
        <taxon>Fabaceae</taxon>
        <taxon>Papilionoideae</taxon>
        <taxon>50 kb inversion clade</taxon>
        <taxon>dalbergioids sensu lato</taxon>
        <taxon>Dalbergieae</taxon>
        <taxon>Pterocarpus clade</taxon>
        <taxon>Arachis</taxon>
    </lineage>
</organism>
<dbReference type="Pfam" id="PF03033">
    <property type="entry name" value="Glyco_transf_28"/>
    <property type="match status" value="1"/>
</dbReference>
<feature type="domain" description="Glycosyltransferase family 28 N-terminal" evidence="10">
    <location>
        <begin position="101"/>
        <end position="242"/>
    </location>
</feature>
<evidence type="ECO:0000256" key="2">
    <source>
        <dbReference type="ARBA" id="ARBA00022618"/>
    </source>
</evidence>
<dbReference type="AlphaFoldDB" id="A0A445DNF8"/>
<dbReference type="CDD" id="cd03785">
    <property type="entry name" value="GT28_MurG"/>
    <property type="match status" value="1"/>
</dbReference>
<keyword evidence="5" id="KW-0133">Cell shape</keyword>